<dbReference type="PROSITE" id="PS00211">
    <property type="entry name" value="ABC_TRANSPORTER_1"/>
    <property type="match status" value="1"/>
</dbReference>
<dbReference type="Proteomes" id="UP000006377">
    <property type="component" value="Chromosome"/>
</dbReference>
<evidence type="ECO:0000259" key="6">
    <source>
        <dbReference type="PROSITE" id="PS50893"/>
    </source>
</evidence>
<dbReference type="InterPro" id="IPR003593">
    <property type="entry name" value="AAA+_ATPase"/>
</dbReference>
<keyword evidence="3" id="KW-0547">Nucleotide-binding</keyword>
<dbReference type="GO" id="GO:0043190">
    <property type="term" value="C:ATP-binding cassette (ABC) transporter complex"/>
    <property type="evidence" value="ECO:0007669"/>
    <property type="project" value="InterPro"/>
</dbReference>
<dbReference type="InterPro" id="IPR017871">
    <property type="entry name" value="ABC_transporter-like_CS"/>
</dbReference>
<feature type="region of interest" description="Disordered" evidence="5">
    <location>
        <begin position="1"/>
        <end position="25"/>
    </location>
</feature>
<dbReference type="InterPro" id="IPR027417">
    <property type="entry name" value="P-loop_NTPase"/>
</dbReference>
<dbReference type="SUPFAM" id="SSF52540">
    <property type="entry name" value="P-loop containing nucleoside triphosphate hydrolases"/>
    <property type="match status" value="1"/>
</dbReference>
<dbReference type="PANTHER" id="PTHR45772">
    <property type="entry name" value="CONSERVED COMPONENT OF ABC TRANSPORTER FOR NATURAL AMINO ACIDS-RELATED"/>
    <property type="match status" value="1"/>
</dbReference>
<accession>A7HPI3</accession>
<dbReference type="HOGENOM" id="CLU_000604_1_2_5"/>
<dbReference type="PROSITE" id="PS50893">
    <property type="entry name" value="ABC_TRANSPORTER_2"/>
    <property type="match status" value="1"/>
</dbReference>
<keyword evidence="8" id="KW-1185">Reference proteome</keyword>
<dbReference type="GO" id="GO:0005524">
    <property type="term" value="F:ATP binding"/>
    <property type="evidence" value="ECO:0007669"/>
    <property type="project" value="UniProtKB-KW"/>
</dbReference>
<dbReference type="NCBIfam" id="TIGR04406">
    <property type="entry name" value="LPS_export_lptB"/>
    <property type="match status" value="1"/>
</dbReference>
<keyword evidence="4" id="KW-0067">ATP-binding</keyword>
<dbReference type="InterPro" id="IPR030921">
    <property type="entry name" value="LPS_export_LptB"/>
</dbReference>
<dbReference type="EMBL" id="CP000774">
    <property type="protein sequence ID" value="ABS61816.1"/>
    <property type="molecule type" value="Genomic_DNA"/>
</dbReference>
<reference evidence="7 8" key="1">
    <citation type="journal article" date="2011" name="Stand. Genomic Sci.">
        <title>Complete genome sequence of Parvibaculum lavamentivorans type strain (DS-1(T)).</title>
        <authorList>
            <person name="Schleheck D."/>
            <person name="Weiss M."/>
            <person name="Pitluck S."/>
            <person name="Bruce D."/>
            <person name="Land M.L."/>
            <person name="Han S."/>
            <person name="Saunders E."/>
            <person name="Tapia R."/>
            <person name="Detter C."/>
            <person name="Brettin T."/>
            <person name="Han J."/>
            <person name="Woyke T."/>
            <person name="Goodwin L."/>
            <person name="Pennacchio L."/>
            <person name="Nolan M."/>
            <person name="Cook A.M."/>
            <person name="Kjelleberg S."/>
            <person name="Thomas T."/>
        </authorList>
    </citation>
    <scope>NUCLEOTIDE SEQUENCE [LARGE SCALE GENOMIC DNA]</scope>
    <source>
        <strain evidence="8">DS-1 / DSM 13023 / NCIMB 13966</strain>
    </source>
</reference>
<dbReference type="SMART" id="SM00382">
    <property type="entry name" value="AAA"/>
    <property type="match status" value="1"/>
</dbReference>
<gene>
    <name evidence="7" type="ordered locus">Plav_0193</name>
</gene>
<sequence length="267" mass="29274">MASATGKQLQHGETQAENRGGPHLVADNPGLWVDKLGKSFKGRPVVRGVSFHVQRGEAVGLLGPNGAGKTTVFYMITGLIQPDYGTISLDGDDVTGLPMYRRARRGIGYLPQEASIFRGMTVEQNIRAVLEVIEPDRDRREAELDDLLAEFSITHLRRTPSIALSGGERRRVEIARALATQPSFMLLDEPFAGIDPIAIGDIRDLVAHLKDRGIGVLITDHNVRETLELIDHAVIIHDGTVLMEGDPSAIVGNEDVRRLYLGERFSL</sequence>
<protein>
    <submittedName>
        <fullName evidence="7">ABC transporter related</fullName>
    </submittedName>
</protein>
<dbReference type="PANTHER" id="PTHR45772:SF10">
    <property type="entry name" value="LIPOPOLYSACCHARIDE EXPORT SYSTEM ATP-BINDING PROTEIN LPTB"/>
    <property type="match status" value="1"/>
</dbReference>
<dbReference type="GO" id="GO:0016887">
    <property type="term" value="F:ATP hydrolysis activity"/>
    <property type="evidence" value="ECO:0007669"/>
    <property type="project" value="InterPro"/>
</dbReference>
<evidence type="ECO:0000256" key="3">
    <source>
        <dbReference type="ARBA" id="ARBA00022741"/>
    </source>
</evidence>
<dbReference type="KEGG" id="pla:Plav_0193"/>
<dbReference type="FunFam" id="3.40.50.300:FF:000151">
    <property type="entry name" value="Lipopolysaccharide ABC transporter ATP-binding protein"/>
    <property type="match status" value="1"/>
</dbReference>
<dbReference type="CDD" id="cd03218">
    <property type="entry name" value="ABC_YhbG"/>
    <property type="match status" value="1"/>
</dbReference>
<dbReference type="Pfam" id="PF00005">
    <property type="entry name" value="ABC_tran"/>
    <property type="match status" value="1"/>
</dbReference>
<dbReference type="AlphaFoldDB" id="A7HPI3"/>
<feature type="domain" description="ABC transporter" evidence="6">
    <location>
        <begin position="31"/>
        <end position="263"/>
    </location>
</feature>
<dbReference type="InterPro" id="IPR051120">
    <property type="entry name" value="ABC_AA/LPS_Transport"/>
</dbReference>
<dbReference type="Gene3D" id="3.40.50.300">
    <property type="entry name" value="P-loop containing nucleotide triphosphate hydrolases"/>
    <property type="match status" value="1"/>
</dbReference>
<evidence type="ECO:0000256" key="4">
    <source>
        <dbReference type="ARBA" id="ARBA00022840"/>
    </source>
</evidence>
<evidence type="ECO:0000313" key="7">
    <source>
        <dbReference type="EMBL" id="ABS61816.1"/>
    </source>
</evidence>
<dbReference type="GO" id="GO:0055085">
    <property type="term" value="P:transmembrane transport"/>
    <property type="evidence" value="ECO:0007669"/>
    <property type="project" value="InterPro"/>
</dbReference>
<dbReference type="STRING" id="402881.Plav_0193"/>
<keyword evidence="2" id="KW-0813">Transport</keyword>
<feature type="compositionally biased region" description="Polar residues" evidence="5">
    <location>
        <begin position="1"/>
        <end position="17"/>
    </location>
</feature>
<evidence type="ECO:0000256" key="2">
    <source>
        <dbReference type="ARBA" id="ARBA00022448"/>
    </source>
</evidence>
<dbReference type="InterPro" id="IPR003439">
    <property type="entry name" value="ABC_transporter-like_ATP-bd"/>
</dbReference>
<organism evidence="7 8">
    <name type="scientific">Parvibaculum lavamentivorans (strain DS-1 / DSM 13023 / NCIMB 13966)</name>
    <dbReference type="NCBI Taxonomy" id="402881"/>
    <lineage>
        <taxon>Bacteria</taxon>
        <taxon>Pseudomonadati</taxon>
        <taxon>Pseudomonadota</taxon>
        <taxon>Alphaproteobacteria</taxon>
        <taxon>Hyphomicrobiales</taxon>
        <taxon>Parvibaculaceae</taxon>
        <taxon>Parvibaculum</taxon>
    </lineage>
</organism>
<proteinExistence type="inferred from homology"/>
<comment type="similarity">
    <text evidence="1">Belongs to the ABC transporter superfamily.</text>
</comment>
<dbReference type="RefSeq" id="WP_011995107.1">
    <property type="nucleotide sequence ID" value="NC_009719.1"/>
</dbReference>
<name>A7HPI3_PARL1</name>
<evidence type="ECO:0000313" key="8">
    <source>
        <dbReference type="Proteomes" id="UP000006377"/>
    </source>
</evidence>
<evidence type="ECO:0000256" key="1">
    <source>
        <dbReference type="ARBA" id="ARBA00005417"/>
    </source>
</evidence>
<dbReference type="eggNOG" id="COG1137">
    <property type="taxonomic scope" value="Bacteria"/>
</dbReference>
<evidence type="ECO:0000256" key="5">
    <source>
        <dbReference type="SAM" id="MobiDB-lite"/>
    </source>
</evidence>